<evidence type="ECO:0000313" key="3">
    <source>
        <dbReference type="EMBL" id="GFO89523.1"/>
    </source>
</evidence>
<feature type="region of interest" description="Disordered" evidence="1">
    <location>
        <begin position="23"/>
        <end position="174"/>
    </location>
</feature>
<feature type="compositionally biased region" description="Low complexity" evidence="1">
    <location>
        <begin position="150"/>
        <end position="162"/>
    </location>
</feature>
<proteinExistence type="predicted"/>
<organism evidence="3 4">
    <name type="scientific">Butyricicoccus faecihominis</name>
    <dbReference type="NCBI Taxonomy" id="1712515"/>
    <lineage>
        <taxon>Bacteria</taxon>
        <taxon>Bacillati</taxon>
        <taxon>Bacillota</taxon>
        <taxon>Clostridia</taxon>
        <taxon>Eubacteriales</taxon>
        <taxon>Butyricicoccaceae</taxon>
        <taxon>Butyricicoccus</taxon>
    </lineage>
</organism>
<dbReference type="RefSeq" id="WP_188886872.1">
    <property type="nucleotide sequence ID" value="NZ_BLYJ01000053.1"/>
</dbReference>
<name>A0ABQ1E3N8_9FIRM</name>
<dbReference type="PROSITE" id="PS51257">
    <property type="entry name" value="PROKAR_LIPOPROTEIN"/>
    <property type="match status" value="1"/>
</dbReference>
<gene>
    <name evidence="3" type="ORF">BUFA31_26870</name>
</gene>
<accession>A0ABQ1E3N8</accession>
<dbReference type="EMBL" id="BLYJ01000053">
    <property type="protein sequence ID" value="GFO89523.1"/>
    <property type="molecule type" value="Genomic_DNA"/>
</dbReference>
<keyword evidence="4" id="KW-1185">Reference proteome</keyword>
<feature type="signal peptide" evidence="2">
    <location>
        <begin position="1"/>
        <end position="25"/>
    </location>
</feature>
<protein>
    <recommendedName>
        <fullName evidence="5">Lipoprotein</fullName>
    </recommendedName>
</protein>
<evidence type="ECO:0000256" key="2">
    <source>
        <dbReference type="SAM" id="SignalP"/>
    </source>
</evidence>
<evidence type="ECO:0000256" key="1">
    <source>
        <dbReference type="SAM" id="MobiDB-lite"/>
    </source>
</evidence>
<sequence length="203" mass="20786">MKKLTAMLLALTLCFGLAACGGNIAQDDTKDESQTVQTGKTEDKKDEAKTEEKSDEAKTETETDDKTSTDSKTEDKTNETKPVTSSTNTTTAKPSASAGTSKPSASTSKPAASAPASKPAQSKPAASAPAETKPAEPAKPTASQASGYVGSSASALESALGAPTSKSYSPSCMGEGEDGIWTYDGFTVYTYKEGGSETVEAVQ</sequence>
<feature type="chain" id="PRO_5045904073" description="Lipoprotein" evidence="2">
    <location>
        <begin position="26"/>
        <end position="203"/>
    </location>
</feature>
<dbReference type="Proteomes" id="UP000620147">
    <property type="component" value="Unassembled WGS sequence"/>
</dbReference>
<evidence type="ECO:0000313" key="4">
    <source>
        <dbReference type="Proteomes" id="UP000620147"/>
    </source>
</evidence>
<reference evidence="3 4" key="1">
    <citation type="submission" date="2020-06" db="EMBL/GenBank/DDBJ databases">
        <title>Characterization of fructooligosaccharide metabolism and fructooligosaccharide-degrading enzymes in human commensal butyrate producers.</title>
        <authorList>
            <person name="Tanno H."/>
            <person name="Fujii T."/>
            <person name="Hirano K."/>
            <person name="Maeno S."/>
            <person name="Tonozuka T."/>
            <person name="Sakamoto M."/>
            <person name="Ohkuma M."/>
            <person name="Tochio T."/>
            <person name="Endo A."/>
        </authorList>
    </citation>
    <scope>NUCLEOTIDE SEQUENCE [LARGE SCALE GENOMIC DNA]</scope>
    <source>
        <strain evidence="3 4">JCM 31056</strain>
    </source>
</reference>
<keyword evidence="2" id="KW-0732">Signal</keyword>
<feature type="compositionally biased region" description="Basic and acidic residues" evidence="1">
    <location>
        <begin position="40"/>
        <end position="79"/>
    </location>
</feature>
<feature type="compositionally biased region" description="Low complexity" evidence="1">
    <location>
        <begin position="80"/>
        <end position="132"/>
    </location>
</feature>
<evidence type="ECO:0008006" key="5">
    <source>
        <dbReference type="Google" id="ProtNLM"/>
    </source>
</evidence>
<comment type="caution">
    <text evidence="3">The sequence shown here is derived from an EMBL/GenBank/DDBJ whole genome shotgun (WGS) entry which is preliminary data.</text>
</comment>